<dbReference type="Pfam" id="PF01399">
    <property type="entry name" value="PCI"/>
    <property type="match status" value="1"/>
</dbReference>
<feature type="region of interest" description="Disordered" evidence="3">
    <location>
        <begin position="1"/>
        <end position="22"/>
    </location>
</feature>
<dbReference type="InterPro" id="IPR045135">
    <property type="entry name" value="Rpn7_N"/>
</dbReference>
<proteinExistence type="predicted"/>
<gene>
    <name evidence="7" type="ORF">FNF27_06756</name>
    <name evidence="5" type="ORF">FNF28_06035</name>
    <name evidence="6" type="ORF">FNF31_04588</name>
</gene>
<organism evidence="5 9">
    <name type="scientific">Cafeteria roenbergensis</name>
    <name type="common">Marine flagellate</name>
    <dbReference type="NCBI Taxonomy" id="33653"/>
    <lineage>
        <taxon>Eukaryota</taxon>
        <taxon>Sar</taxon>
        <taxon>Stramenopiles</taxon>
        <taxon>Bigyra</taxon>
        <taxon>Opalozoa</taxon>
        <taxon>Bicosoecida</taxon>
        <taxon>Cafeteriaceae</taxon>
        <taxon>Cafeteria</taxon>
    </lineage>
</organism>
<name>A0A5A8D0W1_CAFRO</name>
<evidence type="ECO:0000256" key="1">
    <source>
        <dbReference type="ARBA" id="ARBA00022942"/>
    </source>
</evidence>
<keyword evidence="1" id="KW-0647">Proteasome</keyword>
<accession>A0A5A8D0W1</accession>
<dbReference type="SMART" id="SM00088">
    <property type="entry name" value="PINT"/>
    <property type="match status" value="1"/>
</dbReference>
<dbReference type="Pfam" id="PF10602">
    <property type="entry name" value="RPN7"/>
    <property type="match status" value="1"/>
</dbReference>
<dbReference type="EMBL" id="VLTM01000049">
    <property type="protein sequence ID" value="KAA0159943.1"/>
    <property type="molecule type" value="Genomic_DNA"/>
</dbReference>
<dbReference type="EMBL" id="VLTL01000139">
    <property type="protein sequence ID" value="KAA0158986.1"/>
    <property type="molecule type" value="Genomic_DNA"/>
</dbReference>
<evidence type="ECO:0000256" key="3">
    <source>
        <dbReference type="SAM" id="MobiDB-lite"/>
    </source>
</evidence>
<dbReference type="GO" id="GO:0043161">
    <property type="term" value="P:proteasome-mediated ubiquitin-dependent protein catabolic process"/>
    <property type="evidence" value="ECO:0007669"/>
    <property type="project" value="TreeGrafter"/>
</dbReference>
<dbReference type="InterPro" id="IPR019585">
    <property type="entry name" value="Rpn7/CSN1"/>
</dbReference>
<keyword evidence="2" id="KW-0175">Coiled coil</keyword>
<dbReference type="FunFam" id="1.25.40.570:FF:000005">
    <property type="entry name" value="26S proteasome regulatory subunit N7"/>
    <property type="match status" value="1"/>
</dbReference>
<dbReference type="AlphaFoldDB" id="A0A5A8D0W1"/>
<feature type="coiled-coil region" evidence="2">
    <location>
        <begin position="164"/>
        <end position="191"/>
    </location>
</feature>
<evidence type="ECO:0000256" key="2">
    <source>
        <dbReference type="SAM" id="Coils"/>
    </source>
</evidence>
<evidence type="ECO:0000313" key="10">
    <source>
        <dbReference type="Proteomes" id="UP000325113"/>
    </source>
</evidence>
<evidence type="ECO:0000313" key="5">
    <source>
        <dbReference type="EMBL" id="KAA0158986.1"/>
    </source>
</evidence>
<sequence length="413" mass="46030">MAAAAAASSGSEKPLPQTADEVAAELARAERELSRPQRLAQKVFECGLDDSLVTAAEKETLRKEILEEVEAQEMSTYYQVVCERLGWPVDAALLERMVAKNDAKIKEFDAAITDARENYGDDELYERVRVKAKYFVQIGDGDRAGKAYAELGEAKVSVGQKVDMQMEQALLAFLLDDAKEAKRRVEAAKELNDKGGDWDRRNRLKVYEAMSLAWGRQLAEAAELLLSCVATFTCAEMMSYSGFAWYCIVLSMVGVERARLAKKVVNAPDLLSVSAQVPEAFTLVRALHDCRYADFFRALTAIAPALSRDRFLGRHVALYVKEMRVRAYSQFLEAYRSVTLEGIASAFGVSTSFIDAELARFIAARRLNAKINRMTGIVESTRPDSKNAKYESSLRRTDALLARVQRLARSLDV</sequence>
<dbReference type="PROSITE" id="PS50250">
    <property type="entry name" value="PCI"/>
    <property type="match status" value="1"/>
</dbReference>
<dbReference type="Gene3D" id="1.25.40.570">
    <property type="match status" value="1"/>
</dbReference>
<protein>
    <recommendedName>
        <fullName evidence="4">PCI domain-containing protein</fullName>
    </recommendedName>
</protein>
<reference evidence="8 9" key="1">
    <citation type="submission" date="2019-07" db="EMBL/GenBank/DDBJ databases">
        <title>Genomes of Cafeteria roenbergensis.</title>
        <authorList>
            <person name="Fischer M.G."/>
            <person name="Hackl T."/>
            <person name="Roman M."/>
        </authorList>
    </citation>
    <scope>NUCLEOTIDE SEQUENCE [LARGE SCALE GENOMIC DNA]</scope>
    <source>
        <strain evidence="6 10">Cflag</strain>
        <strain evidence="7 8">E4-10P</strain>
        <strain evidence="5 9">RCC970-E3</strain>
    </source>
</reference>
<dbReference type="InterPro" id="IPR000717">
    <property type="entry name" value="PCI_dom"/>
</dbReference>
<dbReference type="InterPro" id="IPR036390">
    <property type="entry name" value="WH_DNA-bd_sf"/>
</dbReference>
<dbReference type="PANTHER" id="PTHR14145">
    <property type="entry name" value="26S PROTESOME SUBUNIT 6"/>
    <property type="match status" value="1"/>
</dbReference>
<dbReference type="SUPFAM" id="SSF46785">
    <property type="entry name" value="Winged helix' DNA-binding domain"/>
    <property type="match status" value="1"/>
</dbReference>
<dbReference type="OrthoDB" id="1452at2759"/>
<evidence type="ECO:0000259" key="4">
    <source>
        <dbReference type="PROSITE" id="PS50250"/>
    </source>
</evidence>
<dbReference type="Proteomes" id="UP000322899">
    <property type="component" value="Unassembled WGS sequence"/>
</dbReference>
<evidence type="ECO:0000313" key="6">
    <source>
        <dbReference type="EMBL" id="KAA0159943.1"/>
    </source>
</evidence>
<evidence type="ECO:0000313" key="9">
    <source>
        <dbReference type="Proteomes" id="UP000324907"/>
    </source>
</evidence>
<evidence type="ECO:0000313" key="7">
    <source>
        <dbReference type="EMBL" id="KAA0170003.1"/>
    </source>
</evidence>
<dbReference type="PANTHER" id="PTHR14145:SF1">
    <property type="entry name" value="26S PROTEASOME NON-ATPASE REGULATORY SUBUNIT 6"/>
    <property type="match status" value="1"/>
</dbReference>
<feature type="domain" description="PCI" evidence="4">
    <location>
        <begin position="217"/>
        <end position="385"/>
    </location>
</feature>
<evidence type="ECO:0000313" key="8">
    <source>
        <dbReference type="Proteomes" id="UP000322899"/>
    </source>
</evidence>
<comment type="caution">
    <text evidence="5">The sequence shown here is derived from an EMBL/GenBank/DDBJ whole genome shotgun (WGS) entry which is preliminary data.</text>
</comment>
<dbReference type="Proteomes" id="UP000325113">
    <property type="component" value="Unassembled WGS sequence"/>
</dbReference>
<dbReference type="Proteomes" id="UP000324907">
    <property type="component" value="Unassembled WGS sequence"/>
</dbReference>
<dbReference type="EMBL" id="VLTO01000064">
    <property type="protein sequence ID" value="KAA0170003.1"/>
    <property type="molecule type" value="Genomic_DNA"/>
</dbReference>
<dbReference type="GO" id="GO:0000502">
    <property type="term" value="C:proteasome complex"/>
    <property type="evidence" value="ECO:0007669"/>
    <property type="project" value="UniProtKB-KW"/>
</dbReference>